<name>A0A5B8RHG2_9ZZZZ</name>
<dbReference type="SUPFAM" id="SSF143100">
    <property type="entry name" value="TTHA1013/TTHA0281-like"/>
    <property type="match status" value="1"/>
</dbReference>
<dbReference type="Gene3D" id="3.30.2390.10">
    <property type="entry name" value="TTHA1013-like"/>
    <property type="match status" value="1"/>
</dbReference>
<protein>
    <recommendedName>
        <fullName evidence="1">DUF1902 domain-containing protein</fullName>
    </recommendedName>
</protein>
<reference evidence="2" key="1">
    <citation type="submission" date="2019-06" db="EMBL/GenBank/DDBJ databases">
        <authorList>
            <person name="Murdoch R.W."/>
            <person name="Fathepure B."/>
        </authorList>
    </citation>
    <scope>NUCLEOTIDE SEQUENCE</scope>
</reference>
<proteinExistence type="predicted"/>
<evidence type="ECO:0000259" key="1">
    <source>
        <dbReference type="Pfam" id="PF08972"/>
    </source>
</evidence>
<dbReference type="AlphaFoldDB" id="A0A5B8RHG2"/>
<gene>
    <name evidence="2" type="ORF">KBTEX_02467</name>
</gene>
<dbReference type="InterPro" id="IPR035069">
    <property type="entry name" value="TTHA1013/TTHA0281-like"/>
</dbReference>
<dbReference type="EMBL" id="MN079126">
    <property type="protein sequence ID" value="QEA06137.1"/>
    <property type="molecule type" value="Genomic_DNA"/>
</dbReference>
<dbReference type="Pfam" id="PF08972">
    <property type="entry name" value="DUF1902"/>
    <property type="match status" value="1"/>
</dbReference>
<evidence type="ECO:0000313" key="2">
    <source>
        <dbReference type="EMBL" id="QEA06137.1"/>
    </source>
</evidence>
<accession>A0A5B8RHG2</accession>
<sequence length="79" mass="8203">MSEVIVVKAVRDAEAGVWLVESSDVPGLRLEGETLEELAEKLPGAILDLLEAGGGVDDGLDVPVELIAHASTRVRSPAA</sequence>
<dbReference type="InterPro" id="IPR015066">
    <property type="entry name" value="DUF1902"/>
</dbReference>
<organism evidence="2">
    <name type="scientific">uncultured organism</name>
    <dbReference type="NCBI Taxonomy" id="155900"/>
    <lineage>
        <taxon>unclassified sequences</taxon>
        <taxon>environmental samples</taxon>
    </lineage>
</organism>
<feature type="domain" description="DUF1902" evidence="1">
    <location>
        <begin position="5"/>
        <end position="75"/>
    </location>
</feature>